<dbReference type="SUPFAM" id="SSF55729">
    <property type="entry name" value="Acyl-CoA N-acyltransferases (Nat)"/>
    <property type="match status" value="1"/>
</dbReference>
<dbReference type="AlphaFoldDB" id="A0A2B0MU51"/>
<dbReference type="PANTHER" id="PTHR43072">
    <property type="entry name" value="N-ACETYLTRANSFERASE"/>
    <property type="match status" value="1"/>
</dbReference>
<evidence type="ECO:0000313" key="3">
    <source>
        <dbReference type="Proteomes" id="UP000242656"/>
    </source>
</evidence>
<dbReference type="InterPro" id="IPR017255">
    <property type="entry name" value="AcTrfase_GNAT_prd"/>
</dbReference>
<gene>
    <name evidence="2" type="ORF">COI93_00805</name>
</gene>
<dbReference type="FunFam" id="3.40.630.30:FF:000133">
    <property type="entry name" value="Acetyltransferase, GNAT family"/>
    <property type="match status" value="1"/>
</dbReference>
<protein>
    <submittedName>
        <fullName evidence="2">GNAT family N-acetyltransferase</fullName>
    </submittedName>
</protein>
<dbReference type="PIRSF" id="PIRSF037663">
    <property type="entry name" value="Acetyltransf_GNAT_prd"/>
    <property type="match status" value="1"/>
</dbReference>
<feature type="domain" description="N-acetyltransferase" evidence="1">
    <location>
        <begin position="1"/>
        <end position="156"/>
    </location>
</feature>
<evidence type="ECO:0000313" key="2">
    <source>
        <dbReference type="EMBL" id="PFK47667.1"/>
    </source>
</evidence>
<dbReference type="InterPro" id="IPR000182">
    <property type="entry name" value="GNAT_dom"/>
</dbReference>
<dbReference type="Proteomes" id="UP000242656">
    <property type="component" value="Unassembled WGS sequence"/>
</dbReference>
<name>A0A2B0MU51_BACCE</name>
<dbReference type="Gene3D" id="3.40.630.30">
    <property type="match status" value="1"/>
</dbReference>
<comment type="caution">
    <text evidence="2">The sequence shown here is derived from an EMBL/GenBank/DDBJ whole genome shotgun (WGS) entry which is preliminary data.</text>
</comment>
<dbReference type="GO" id="GO:0016747">
    <property type="term" value="F:acyltransferase activity, transferring groups other than amino-acyl groups"/>
    <property type="evidence" value="ECO:0007669"/>
    <property type="project" value="InterPro"/>
</dbReference>
<evidence type="ECO:0000259" key="1">
    <source>
        <dbReference type="PROSITE" id="PS51186"/>
    </source>
</evidence>
<dbReference type="RefSeq" id="WP_098489239.1">
    <property type="nucleotide sequence ID" value="NZ_NUWN01000004.1"/>
</dbReference>
<dbReference type="InterPro" id="IPR016181">
    <property type="entry name" value="Acyl_CoA_acyltransferase"/>
</dbReference>
<keyword evidence="2" id="KW-0808">Transferase</keyword>
<dbReference type="EMBL" id="NUWN01000004">
    <property type="protein sequence ID" value="PFK47667.1"/>
    <property type="molecule type" value="Genomic_DNA"/>
</dbReference>
<dbReference type="CDD" id="cd04301">
    <property type="entry name" value="NAT_SF"/>
    <property type="match status" value="1"/>
</dbReference>
<dbReference type="PANTHER" id="PTHR43072:SF36">
    <property type="entry name" value="RIBOSOMAL-PROTEIN-ALANINE ACETYLTRANSFERASE"/>
    <property type="match status" value="1"/>
</dbReference>
<dbReference type="Pfam" id="PF00583">
    <property type="entry name" value="Acetyltransf_1"/>
    <property type="match status" value="1"/>
</dbReference>
<dbReference type="PROSITE" id="PS51186">
    <property type="entry name" value="GNAT"/>
    <property type="match status" value="1"/>
</dbReference>
<proteinExistence type="predicted"/>
<reference evidence="2 3" key="1">
    <citation type="submission" date="2017-09" db="EMBL/GenBank/DDBJ databases">
        <title>Large-scale bioinformatics analysis of Bacillus genomes uncovers conserved roles of natural products in bacterial physiology.</title>
        <authorList>
            <consortium name="Agbiome Team Llc"/>
            <person name="Bleich R.M."/>
            <person name="Grubbs K.J."/>
            <person name="Santa Maria K.C."/>
            <person name="Allen S.E."/>
            <person name="Farag S."/>
            <person name="Shank E.A."/>
            <person name="Bowers A."/>
        </authorList>
    </citation>
    <scope>NUCLEOTIDE SEQUENCE [LARGE SCALE GENOMIC DNA]</scope>
    <source>
        <strain evidence="2 3">AFS083043</strain>
    </source>
</reference>
<organism evidence="2 3">
    <name type="scientific">Bacillus cereus</name>
    <dbReference type="NCBI Taxonomy" id="1396"/>
    <lineage>
        <taxon>Bacteria</taxon>
        <taxon>Bacillati</taxon>
        <taxon>Bacillota</taxon>
        <taxon>Bacilli</taxon>
        <taxon>Bacillales</taxon>
        <taxon>Bacillaceae</taxon>
        <taxon>Bacillus</taxon>
        <taxon>Bacillus cereus group</taxon>
    </lineage>
</organism>
<accession>A0A2B0MU51</accession>
<sequence length="156" mass="17712">MKVRNIQGEDYVAIHAVINEWWGGRNMTDMLPKLFFVHFQETSFVIEEDGEMLGFLCGFLSQTYKNEAYVHFIGVSPEHRRKGIAATLYSYFFDAARANERHIVKAVTSPVNKKSIQFHQEIGFEIEMGDGEVEGVSVHTNYDGNGGSRVLFVKSV</sequence>